<protein>
    <submittedName>
        <fullName evidence="1">Uncharacterized protein</fullName>
    </submittedName>
</protein>
<comment type="caution">
    <text evidence="1">The sequence shown here is derived from an EMBL/GenBank/DDBJ whole genome shotgun (WGS) entry which is preliminary data.</text>
</comment>
<gene>
    <name evidence="1" type="ORF">F8388_002185</name>
</gene>
<dbReference type="Proteomes" id="UP000525078">
    <property type="component" value="Unassembled WGS sequence"/>
</dbReference>
<evidence type="ECO:0000313" key="2">
    <source>
        <dbReference type="Proteomes" id="UP000525078"/>
    </source>
</evidence>
<evidence type="ECO:0000313" key="1">
    <source>
        <dbReference type="EMBL" id="KAF4374287.1"/>
    </source>
</evidence>
<sequence>MTNISKENPHFRGLLGMSRNFAQMVKVDLANLCTPKVSQALLESTTESQYIFAISCNLYGHFSIQRNISLHWTFGETRLDLFATYGTTEKHVFARRLGRMHSFHVLKAHVTFPDAFTSPKLAKKYLVLRSSEDQYLNPRMLQNLFDYLFENYDPWLWN</sequence>
<reference evidence="1 2" key="1">
    <citation type="journal article" date="2020" name="bioRxiv">
        <title>Sequence and annotation of 42 cannabis genomes reveals extensive copy number variation in cannabinoid synthesis and pathogen resistance genes.</title>
        <authorList>
            <person name="Mckernan K.J."/>
            <person name="Helbert Y."/>
            <person name="Kane L.T."/>
            <person name="Ebling H."/>
            <person name="Zhang L."/>
            <person name="Liu B."/>
            <person name="Eaton Z."/>
            <person name="Mclaughlin S."/>
            <person name="Kingan S."/>
            <person name="Baybayan P."/>
            <person name="Concepcion G."/>
            <person name="Jordan M."/>
            <person name="Riva A."/>
            <person name="Barbazuk W."/>
            <person name="Harkins T."/>
        </authorList>
    </citation>
    <scope>NUCLEOTIDE SEQUENCE [LARGE SCALE GENOMIC DNA]</scope>
    <source>
        <strain evidence="2">cv. Jamaican Lion 4</strain>
        <tissue evidence="1">Leaf</tissue>
    </source>
</reference>
<accession>A0A7J6FUJ9</accession>
<organism evidence="1 2">
    <name type="scientific">Cannabis sativa</name>
    <name type="common">Hemp</name>
    <name type="synonym">Marijuana</name>
    <dbReference type="NCBI Taxonomy" id="3483"/>
    <lineage>
        <taxon>Eukaryota</taxon>
        <taxon>Viridiplantae</taxon>
        <taxon>Streptophyta</taxon>
        <taxon>Embryophyta</taxon>
        <taxon>Tracheophyta</taxon>
        <taxon>Spermatophyta</taxon>
        <taxon>Magnoliopsida</taxon>
        <taxon>eudicotyledons</taxon>
        <taxon>Gunneridae</taxon>
        <taxon>Pentapetalae</taxon>
        <taxon>rosids</taxon>
        <taxon>fabids</taxon>
        <taxon>Rosales</taxon>
        <taxon>Cannabaceae</taxon>
        <taxon>Cannabis</taxon>
    </lineage>
</organism>
<proteinExistence type="predicted"/>
<name>A0A7J6FUJ9_CANSA</name>
<dbReference type="AlphaFoldDB" id="A0A7J6FUJ9"/>
<dbReference type="EMBL" id="JAATIP010000096">
    <property type="protein sequence ID" value="KAF4374287.1"/>
    <property type="molecule type" value="Genomic_DNA"/>
</dbReference>